<name>A0A1H3E2Y5_9BACI</name>
<evidence type="ECO:0000313" key="4">
    <source>
        <dbReference type="Proteomes" id="UP000198647"/>
    </source>
</evidence>
<dbReference type="RefSeq" id="WP_076570144.1">
    <property type="nucleotide sequence ID" value="NZ_FNOS01000002.1"/>
</dbReference>
<dbReference type="EMBL" id="FNOS01000002">
    <property type="protein sequence ID" value="SDX73041.1"/>
    <property type="molecule type" value="Genomic_DNA"/>
</dbReference>
<dbReference type="SUPFAM" id="SSF140652">
    <property type="entry name" value="YozE-like"/>
    <property type="match status" value="1"/>
</dbReference>
<dbReference type="InterPro" id="IPR036806">
    <property type="entry name" value="YozE_SAM-like_sf"/>
</dbReference>
<dbReference type="HAMAP" id="MF_01538">
    <property type="entry name" value="UPF0346"/>
    <property type="match status" value="1"/>
</dbReference>
<comment type="similarity">
    <text evidence="1">Belongs to the UPF0346 family.</text>
</comment>
<evidence type="ECO:0000313" key="3">
    <source>
        <dbReference type="EMBL" id="SDX73041.1"/>
    </source>
</evidence>
<sequence>MKRSFYHYMMRFRGDLNEGPEKKLADWMFHEHSFPKQSATYDELSAYLEYHSPFPGALAAFDHLYDSYLEEER</sequence>
<keyword evidence="4" id="KW-1185">Reference proteome</keyword>
<dbReference type="NCBIfam" id="NF010193">
    <property type="entry name" value="PRK13672.1"/>
    <property type="match status" value="1"/>
</dbReference>
<feature type="domain" description="YozE SAM-like" evidence="2">
    <location>
        <begin position="4"/>
        <end position="70"/>
    </location>
</feature>
<organism evidence="3 4">
    <name type="scientific">Salimicrobium album</name>
    <dbReference type="NCBI Taxonomy" id="50717"/>
    <lineage>
        <taxon>Bacteria</taxon>
        <taxon>Bacillati</taxon>
        <taxon>Bacillota</taxon>
        <taxon>Bacilli</taxon>
        <taxon>Bacillales</taxon>
        <taxon>Bacillaceae</taxon>
        <taxon>Salimicrobium</taxon>
    </lineage>
</organism>
<dbReference type="PIRSF" id="PIRSF037262">
    <property type="entry name" value="UCP037262"/>
    <property type="match status" value="1"/>
</dbReference>
<dbReference type="InterPro" id="IPR023089">
    <property type="entry name" value="YozE_SAM-like"/>
</dbReference>
<dbReference type="Gene3D" id="1.10.150.260">
    <property type="entry name" value="YozE SAM-like"/>
    <property type="match status" value="1"/>
</dbReference>
<comment type="caution">
    <text evidence="3">The sequence shown here is derived from an EMBL/GenBank/DDBJ whole genome shotgun (WGS) entry which is preliminary data.</text>
</comment>
<evidence type="ECO:0000256" key="1">
    <source>
        <dbReference type="HAMAP-Rule" id="MF_01538"/>
    </source>
</evidence>
<dbReference type="Pfam" id="PF06855">
    <property type="entry name" value="YozE_SAM_like"/>
    <property type="match status" value="1"/>
</dbReference>
<proteinExistence type="inferred from homology"/>
<evidence type="ECO:0000259" key="2">
    <source>
        <dbReference type="Pfam" id="PF06855"/>
    </source>
</evidence>
<accession>A0A1H3E2Y5</accession>
<dbReference type="Proteomes" id="UP000198647">
    <property type="component" value="Unassembled WGS sequence"/>
</dbReference>
<protein>
    <recommendedName>
        <fullName evidence="1">UPF0346 protein SAMN04488081_1223</fullName>
    </recommendedName>
</protein>
<gene>
    <name evidence="3" type="ORF">SAMN04488081_1223</name>
</gene>
<dbReference type="InterPro" id="IPR010673">
    <property type="entry name" value="UPF0346"/>
</dbReference>
<reference evidence="3 4" key="1">
    <citation type="submission" date="2016-10" db="EMBL/GenBank/DDBJ databases">
        <authorList>
            <person name="Varghese N."/>
            <person name="Submissions S."/>
        </authorList>
    </citation>
    <scope>NUCLEOTIDE SEQUENCE [LARGE SCALE GENOMIC DNA]</scope>
    <source>
        <strain evidence="3 4">DSM 20748</strain>
    </source>
</reference>